<dbReference type="Gene3D" id="3.30.70.270">
    <property type="match status" value="2"/>
</dbReference>
<feature type="domain" description="Reverse transcriptase/retrotransposon-derived protein RNase H-like" evidence="1">
    <location>
        <begin position="104"/>
        <end position="187"/>
    </location>
</feature>
<comment type="caution">
    <text evidence="2">The sequence shown here is derived from an EMBL/GenBank/DDBJ whole genome shotgun (WGS) entry which is preliminary data.</text>
</comment>
<organism evidence="2 3">
    <name type="scientific">Mucuna pruriens</name>
    <name type="common">Velvet bean</name>
    <name type="synonym">Dolichos pruriens</name>
    <dbReference type="NCBI Taxonomy" id="157652"/>
    <lineage>
        <taxon>Eukaryota</taxon>
        <taxon>Viridiplantae</taxon>
        <taxon>Streptophyta</taxon>
        <taxon>Embryophyta</taxon>
        <taxon>Tracheophyta</taxon>
        <taxon>Spermatophyta</taxon>
        <taxon>Magnoliopsida</taxon>
        <taxon>eudicotyledons</taxon>
        <taxon>Gunneridae</taxon>
        <taxon>Pentapetalae</taxon>
        <taxon>rosids</taxon>
        <taxon>fabids</taxon>
        <taxon>Fabales</taxon>
        <taxon>Fabaceae</taxon>
        <taxon>Papilionoideae</taxon>
        <taxon>50 kb inversion clade</taxon>
        <taxon>NPAAA clade</taxon>
        <taxon>indigoferoid/millettioid clade</taxon>
        <taxon>Phaseoleae</taxon>
        <taxon>Mucuna</taxon>
    </lineage>
</organism>
<dbReference type="EMBL" id="QJKJ01013895">
    <property type="protein sequence ID" value="RDX65450.1"/>
    <property type="molecule type" value="Genomic_DNA"/>
</dbReference>
<dbReference type="SUPFAM" id="SSF56672">
    <property type="entry name" value="DNA/RNA polymerases"/>
    <property type="match status" value="1"/>
</dbReference>
<name>A0A371EHC7_MUCPR</name>
<dbReference type="InterPro" id="IPR041577">
    <property type="entry name" value="RT_RNaseH_2"/>
</dbReference>
<dbReference type="PANTHER" id="PTHR34072:SF57">
    <property type="entry name" value="RNA-DIRECTED DNA POLYMERASE"/>
    <property type="match status" value="1"/>
</dbReference>
<reference evidence="2" key="1">
    <citation type="submission" date="2018-05" db="EMBL/GenBank/DDBJ databases">
        <title>Draft genome of Mucuna pruriens seed.</title>
        <authorList>
            <person name="Nnadi N.E."/>
            <person name="Vos R."/>
            <person name="Hasami M.H."/>
            <person name="Devisetty U.K."/>
            <person name="Aguiy J.C."/>
        </authorList>
    </citation>
    <scope>NUCLEOTIDE SEQUENCE [LARGE SCALE GENOMIC DNA]</scope>
    <source>
        <strain evidence="2">JCA_2017</strain>
    </source>
</reference>
<dbReference type="PANTHER" id="PTHR34072">
    <property type="entry name" value="ENZYMATIC POLYPROTEIN-RELATED"/>
    <property type="match status" value="1"/>
</dbReference>
<dbReference type="Proteomes" id="UP000257109">
    <property type="component" value="Unassembled WGS sequence"/>
</dbReference>
<dbReference type="OrthoDB" id="532959at2759"/>
<feature type="non-terminal residue" evidence="2">
    <location>
        <position position="1"/>
    </location>
</feature>
<dbReference type="AlphaFoldDB" id="A0A371EHC7"/>
<proteinExistence type="predicted"/>
<protein>
    <submittedName>
        <fullName evidence="2">Retrovirus-related Pol polyprotein</fullName>
    </submittedName>
</protein>
<evidence type="ECO:0000313" key="3">
    <source>
        <dbReference type="Proteomes" id="UP000257109"/>
    </source>
</evidence>
<dbReference type="InterPro" id="IPR043502">
    <property type="entry name" value="DNA/RNA_pol_sf"/>
</dbReference>
<accession>A0A371EHC7</accession>
<dbReference type="InterPro" id="IPR043128">
    <property type="entry name" value="Rev_trsase/Diguanyl_cyclase"/>
</dbReference>
<keyword evidence="3" id="KW-1185">Reference proteome</keyword>
<evidence type="ECO:0000259" key="1">
    <source>
        <dbReference type="Pfam" id="PF17919"/>
    </source>
</evidence>
<dbReference type="Pfam" id="PF17919">
    <property type="entry name" value="RT_RNaseH_2"/>
    <property type="match status" value="1"/>
</dbReference>
<sequence>MEVFMDDFTVYADSFDTCLEKLSKVLTRCIDTNLVLNFEKCHFMVTEEIVLGHLVSNKGIEVDKAKVDIITSLPNPTSMREVCSFLGHAGFYIRFIKNFNKIPCIEAFQELKNRLTSSPILQAPNWELPFELMCDASNSALKTFLGQRAGVDKLVHLKYTTTEKDLLAIVFALNKFHSYLLGSKIVVFPNHVALRFLLSQH</sequence>
<gene>
    <name evidence="2" type="primary">pol</name>
    <name evidence="2" type="ORF">CR513_55886</name>
</gene>
<evidence type="ECO:0000313" key="2">
    <source>
        <dbReference type="EMBL" id="RDX65450.1"/>
    </source>
</evidence>